<organism evidence="3 4">
    <name type="scientific">Candidimonas nitroreducens</name>
    <dbReference type="NCBI Taxonomy" id="683354"/>
    <lineage>
        <taxon>Bacteria</taxon>
        <taxon>Pseudomonadati</taxon>
        <taxon>Pseudomonadota</taxon>
        <taxon>Betaproteobacteria</taxon>
        <taxon>Burkholderiales</taxon>
        <taxon>Alcaligenaceae</taxon>
        <taxon>Candidimonas</taxon>
    </lineage>
</organism>
<protein>
    <recommendedName>
        <fullName evidence="5">Twin-arginine translocation pathway signal</fullName>
    </recommendedName>
</protein>
<keyword evidence="2" id="KW-0732">Signal</keyword>
<reference evidence="4" key="1">
    <citation type="submission" date="2017-06" db="EMBL/GenBank/DDBJ databases">
        <title>Herbaspirillum phytohormonus sp. nov., isolated from the root nodule of Robinia pseudoacacia in lead-zinc mine.</title>
        <authorList>
            <person name="Fan M."/>
            <person name="Lin Y."/>
        </authorList>
    </citation>
    <scope>NUCLEOTIDE SEQUENCE [LARGE SCALE GENOMIC DNA]</scope>
    <source>
        <strain evidence="4">SC-089</strain>
    </source>
</reference>
<gene>
    <name evidence="3" type="ORF">CEY11_06550</name>
</gene>
<dbReference type="Gene3D" id="3.40.190.10">
    <property type="entry name" value="Periplasmic binding protein-like II"/>
    <property type="match status" value="1"/>
</dbReference>
<dbReference type="Pfam" id="PF03401">
    <property type="entry name" value="TctC"/>
    <property type="match status" value="1"/>
</dbReference>
<sequence length="320" mass="33429">MKSLFNLAAGVVACLAATCAAAGTYPDRSIRLVVPAAAGGSTDLGARVIGDLLGKELGVPVIVENKGGGGGRIGAAYVASAKPDGYTLLYGNSITNALLPAASRKLNYDAVKDFAPVAQVFWYPTIIACNVNVPFNDLAGLIKYGKEHDGRPVVATAGVGSGNHFSGALLGSMAGINQLFVPYKGNAPAVQDVIAGRADCIHMTELKSYIDAGRLKPIASTGARRDPRFPNVPTVSESGLKGYDATWRQAIFAPAGTPQPVIQKLTAAIEQAVQSPTLPAKMEGSGFVPEYENPQALADLMAKDTQKFRKISQQAHLHLD</sequence>
<keyword evidence="4" id="KW-1185">Reference proteome</keyword>
<dbReference type="PANTHER" id="PTHR42928:SF5">
    <property type="entry name" value="BLR1237 PROTEIN"/>
    <property type="match status" value="1"/>
</dbReference>
<accession>A0A225MRR7</accession>
<evidence type="ECO:0000313" key="4">
    <source>
        <dbReference type="Proteomes" id="UP000214603"/>
    </source>
</evidence>
<dbReference type="Gene3D" id="3.40.190.150">
    <property type="entry name" value="Bordetella uptake gene, domain 1"/>
    <property type="match status" value="1"/>
</dbReference>
<name>A0A225MRR7_9BURK</name>
<comment type="similarity">
    <text evidence="1">Belongs to the UPF0065 (bug) family.</text>
</comment>
<dbReference type="OrthoDB" id="8837964at2"/>
<dbReference type="PANTHER" id="PTHR42928">
    <property type="entry name" value="TRICARBOXYLATE-BINDING PROTEIN"/>
    <property type="match status" value="1"/>
</dbReference>
<evidence type="ECO:0000256" key="1">
    <source>
        <dbReference type="ARBA" id="ARBA00006987"/>
    </source>
</evidence>
<evidence type="ECO:0000313" key="3">
    <source>
        <dbReference type="EMBL" id="OWT63954.1"/>
    </source>
</evidence>
<comment type="caution">
    <text evidence="3">The sequence shown here is derived from an EMBL/GenBank/DDBJ whole genome shotgun (WGS) entry which is preliminary data.</text>
</comment>
<dbReference type="InterPro" id="IPR042100">
    <property type="entry name" value="Bug_dom1"/>
</dbReference>
<feature type="chain" id="PRO_5012781920" description="Twin-arginine translocation pathway signal" evidence="2">
    <location>
        <begin position="23"/>
        <end position="320"/>
    </location>
</feature>
<dbReference type="Proteomes" id="UP000214603">
    <property type="component" value="Unassembled WGS sequence"/>
</dbReference>
<proteinExistence type="inferred from homology"/>
<dbReference type="EMBL" id="NJIH01000003">
    <property type="protein sequence ID" value="OWT63954.1"/>
    <property type="molecule type" value="Genomic_DNA"/>
</dbReference>
<evidence type="ECO:0000256" key="2">
    <source>
        <dbReference type="SAM" id="SignalP"/>
    </source>
</evidence>
<dbReference type="InterPro" id="IPR005064">
    <property type="entry name" value="BUG"/>
</dbReference>
<dbReference type="AlphaFoldDB" id="A0A225MRR7"/>
<dbReference type="PIRSF" id="PIRSF017082">
    <property type="entry name" value="YflP"/>
    <property type="match status" value="1"/>
</dbReference>
<evidence type="ECO:0008006" key="5">
    <source>
        <dbReference type="Google" id="ProtNLM"/>
    </source>
</evidence>
<dbReference type="SUPFAM" id="SSF53850">
    <property type="entry name" value="Periplasmic binding protein-like II"/>
    <property type="match status" value="1"/>
</dbReference>
<dbReference type="CDD" id="cd07012">
    <property type="entry name" value="PBP2_Bug_TTT"/>
    <property type="match status" value="1"/>
</dbReference>
<dbReference type="RefSeq" id="WP_088602534.1">
    <property type="nucleotide sequence ID" value="NZ_NJIH01000003.1"/>
</dbReference>
<feature type="signal peptide" evidence="2">
    <location>
        <begin position="1"/>
        <end position="22"/>
    </location>
</feature>